<feature type="region of interest" description="Disordered" evidence="1">
    <location>
        <begin position="64"/>
        <end position="91"/>
    </location>
</feature>
<dbReference type="GO" id="GO:2000058">
    <property type="term" value="P:regulation of ubiquitin-dependent protein catabolic process"/>
    <property type="evidence" value="ECO:0007669"/>
    <property type="project" value="TreeGrafter"/>
</dbReference>
<evidence type="ECO:0000259" key="2">
    <source>
        <dbReference type="PROSITE" id="PS50030"/>
    </source>
</evidence>
<dbReference type="PANTHER" id="PTHR12948">
    <property type="entry name" value="NEDD8 ULTIMATE BUSTER-1 BS4 PROTEIN"/>
    <property type="match status" value="1"/>
</dbReference>
<dbReference type="InterPro" id="IPR009060">
    <property type="entry name" value="UBA-like_sf"/>
</dbReference>
<reference evidence="3" key="1">
    <citation type="submission" date="2021-01" db="EMBL/GenBank/DDBJ databases">
        <authorList>
            <person name="Corre E."/>
            <person name="Pelletier E."/>
            <person name="Niang G."/>
            <person name="Scheremetjew M."/>
            <person name="Finn R."/>
            <person name="Kale V."/>
            <person name="Holt S."/>
            <person name="Cochrane G."/>
            <person name="Meng A."/>
            <person name="Brown T."/>
            <person name="Cohen L."/>
        </authorList>
    </citation>
    <scope>NUCLEOTIDE SEQUENCE</scope>
    <source>
        <strain evidence="3">CCMP1510</strain>
    </source>
</reference>
<organism evidence="3">
    <name type="scientific">Aureoumbra lagunensis</name>
    <dbReference type="NCBI Taxonomy" id="44058"/>
    <lineage>
        <taxon>Eukaryota</taxon>
        <taxon>Sar</taxon>
        <taxon>Stramenopiles</taxon>
        <taxon>Ochrophyta</taxon>
        <taxon>Pelagophyceae</taxon>
        <taxon>Pelagomonadales</taxon>
        <taxon>Aureoumbra</taxon>
    </lineage>
</organism>
<dbReference type="PANTHER" id="PTHR12948:SF3">
    <property type="entry name" value="NEDD8 ULTIMATE BUSTER 1"/>
    <property type="match status" value="1"/>
</dbReference>
<evidence type="ECO:0000313" key="3">
    <source>
        <dbReference type="EMBL" id="CAE0371347.1"/>
    </source>
</evidence>
<feature type="compositionally biased region" description="Basic and acidic residues" evidence="1">
    <location>
        <begin position="257"/>
        <end position="272"/>
    </location>
</feature>
<dbReference type="CDD" id="cd14270">
    <property type="entry name" value="UBA"/>
    <property type="match status" value="1"/>
</dbReference>
<feature type="compositionally biased region" description="Polar residues" evidence="1">
    <location>
        <begin position="276"/>
        <end position="289"/>
    </location>
</feature>
<feature type="region of interest" description="Disordered" evidence="1">
    <location>
        <begin position="257"/>
        <end position="289"/>
    </location>
</feature>
<evidence type="ECO:0000256" key="1">
    <source>
        <dbReference type="SAM" id="MobiDB-lite"/>
    </source>
</evidence>
<dbReference type="SMART" id="SM00165">
    <property type="entry name" value="UBA"/>
    <property type="match status" value="4"/>
</dbReference>
<feature type="compositionally biased region" description="Basic and acidic residues" evidence="1">
    <location>
        <begin position="64"/>
        <end position="90"/>
    </location>
</feature>
<feature type="domain" description="UBA" evidence="2">
    <location>
        <begin position="192"/>
        <end position="232"/>
    </location>
</feature>
<sequence>MATESLIDEMALLGFNDREEVRRALNRSAGDVNRAAEMLATKTVPKEEDEMDVLAELSAKENGEILKKKHLDPHERKHGPDPWIPKEDRNPSAGQLVDQRLQTFKEMGFSVEDTEHALRACDNDVTRALDWLLARRSEEQWFSPSPYDVVCEADDPYGLKKEKKRPDQHVPNDPKKGDFYKDLSLENADPAEVVDNRIAEFHSMGFPIADIERALKAAHNDCDRALTLLLNQNTHGYFSEAPQDVLIETEDPYRLDAKKRGHNDDSIPKTDPAKLSNYTSDLPPSEQNNPAAVLDARLSRFLDMGFSVQDAESALEKSNNDVNAALSLLLSSKKN</sequence>
<feature type="domain" description="UBA" evidence="2">
    <location>
        <begin position="95"/>
        <end position="135"/>
    </location>
</feature>
<dbReference type="InterPro" id="IPR015940">
    <property type="entry name" value="UBA"/>
</dbReference>
<protein>
    <recommendedName>
        <fullName evidence="2">UBA domain-containing protein</fullName>
    </recommendedName>
</protein>
<proteinExistence type="predicted"/>
<dbReference type="InterPro" id="IPR039749">
    <property type="entry name" value="NUB1"/>
</dbReference>
<dbReference type="SUPFAM" id="SSF46934">
    <property type="entry name" value="UBA-like"/>
    <property type="match status" value="4"/>
</dbReference>
<dbReference type="CDD" id="cd14291">
    <property type="entry name" value="UBA1_NUB1_like"/>
    <property type="match status" value="1"/>
</dbReference>
<dbReference type="Gene3D" id="1.10.8.10">
    <property type="entry name" value="DNA helicase RuvA subunit, C-terminal domain"/>
    <property type="match status" value="4"/>
</dbReference>
<dbReference type="Pfam" id="PF00627">
    <property type="entry name" value="UBA"/>
    <property type="match status" value="2"/>
</dbReference>
<dbReference type="PROSITE" id="PS50030">
    <property type="entry name" value="UBA"/>
    <property type="match status" value="4"/>
</dbReference>
<accession>A0A7S3NN99</accession>
<feature type="domain" description="UBA" evidence="2">
    <location>
        <begin position="1"/>
        <end position="42"/>
    </location>
</feature>
<gene>
    <name evidence="3" type="ORF">ALAG00032_LOCUS12129</name>
</gene>
<feature type="domain" description="UBA" evidence="2">
    <location>
        <begin position="283"/>
        <end position="332"/>
    </location>
</feature>
<feature type="region of interest" description="Disordered" evidence="1">
    <location>
        <begin position="158"/>
        <end position="179"/>
    </location>
</feature>
<dbReference type="AlphaFoldDB" id="A0A7S3NN99"/>
<name>A0A7S3NN99_9STRA</name>
<dbReference type="EMBL" id="HBIJ01018405">
    <property type="protein sequence ID" value="CAE0371347.1"/>
    <property type="molecule type" value="Transcribed_RNA"/>
</dbReference>